<dbReference type="InterPro" id="IPR000477">
    <property type="entry name" value="RT_dom"/>
</dbReference>
<dbReference type="PANTHER" id="PTHR34047">
    <property type="entry name" value="NUCLEAR INTRON MATURASE 1, MITOCHONDRIAL-RELATED"/>
    <property type="match status" value="1"/>
</dbReference>
<accession>A0A1G2URI7</accession>
<organism evidence="2 3">
    <name type="scientific">Candidatus Zambryskibacteria bacterium RIFCSPLOWO2_12_FULL_39_23</name>
    <dbReference type="NCBI Taxonomy" id="1802776"/>
    <lineage>
        <taxon>Bacteria</taxon>
        <taxon>Candidatus Zambryskiibacteriota</taxon>
    </lineage>
</organism>
<comment type="caution">
    <text evidence="2">The sequence shown here is derived from an EMBL/GenBank/DDBJ whole genome shotgun (WGS) entry which is preliminary data.</text>
</comment>
<reference evidence="2 3" key="1">
    <citation type="journal article" date="2016" name="Nat. Commun.">
        <title>Thousands of microbial genomes shed light on interconnected biogeochemical processes in an aquifer system.</title>
        <authorList>
            <person name="Anantharaman K."/>
            <person name="Brown C.T."/>
            <person name="Hug L.A."/>
            <person name="Sharon I."/>
            <person name="Castelle C.J."/>
            <person name="Probst A.J."/>
            <person name="Thomas B.C."/>
            <person name="Singh A."/>
            <person name="Wilkins M.J."/>
            <person name="Karaoz U."/>
            <person name="Brodie E.L."/>
            <person name="Williams K.H."/>
            <person name="Hubbard S.S."/>
            <person name="Banfield J.F."/>
        </authorList>
    </citation>
    <scope>NUCLEOTIDE SEQUENCE [LARGE SCALE GENOMIC DNA]</scope>
</reference>
<gene>
    <name evidence="2" type="ORF">A3G99_02865</name>
</gene>
<evidence type="ECO:0000313" key="3">
    <source>
        <dbReference type="Proteomes" id="UP000176558"/>
    </source>
</evidence>
<protein>
    <recommendedName>
        <fullName evidence="1">Reverse transcriptase domain-containing protein</fullName>
    </recommendedName>
</protein>
<sequence length="338" mass="39669">MNIPSFEEIFSLKSLFKSFKEFERGKKFKPDVAEFKSRLVENLMSLNSDIMFGNYKHGGYFHFKVSDPKPRDIHKASVRDRVVHHAIYRALYPYFDSKFIFDSYSCREGKGTHRALKQFEFFGGKESRNFSRTVWVLKCDIRKCFASVDHNILKNILGEHIKCNHTFSVVCNIIDSFSSHIYAIADMGKVGIPLGNLTSQLFINIYLHKFDFWIKREVKISKYIRYADDFTVFSQSKAKLEFLLEQVKEFLEKELRFEIHPDKVFIKTLARGVDFLGWVHFPKYRVLRNKTKVRMRRNIKNNPKTGVITSYLGLLQYGNAYNLSIKVKRALLSISCDL</sequence>
<dbReference type="EMBL" id="MHWT01000024">
    <property type="protein sequence ID" value="OHB12001.1"/>
    <property type="molecule type" value="Genomic_DNA"/>
</dbReference>
<proteinExistence type="predicted"/>
<name>A0A1G2URI7_9BACT</name>
<dbReference type="SUPFAM" id="SSF56672">
    <property type="entry name" value="DNA/RNA polymerases"/>
    <property type="match status" value="1"/>
</dbReference>
<dbReference type="PANTHER" id="PTHR34047:SF8">
    <property type="entry name" value="PROTEIN YKFC"/>
    <property type="match status" value="1"/>
</dbReference>
<dbReference type="CDD" id="cd01651">
    <property type="entry name" value="RT_G2_intron"/>
    <property type="match status" value="1"/>
</dbReference>
<dbReference type="Proteomes" id="UP000176558">
    <property type="component" value="Unassembled WGS sequence"/>
</dbReference>
<dbReference type="PROSITE" id="PS50878">
    <property type="entry name" value="RT_POL"/>
    <property type="match status" value="1"/>
</dbReference>
<evidence type="ECO:0000259" key="1">
    <source>
        <dbReference type="PROSITE" id="PS50878"/>
    </source>
</evidence>
<feature type="domain" description="Reverse transcriptase" evidence="1">
    <location>
        <begin position="1"/>
        <end position="280"/>
    </location>
</feature>
<dbReference type="Pfam" id="PF00078">
    <property type="entry name" value="RVT_1"/>
    <property type="match status" value="1"/>
</dbReference>
<dbReference type="AlphaFoldDB" id="A0A1G2URI7"/>
<dbReference type="InterPro" id="IPR043502">
    <property type="entry name" value="DNA/RNA_pol_sf"/>
</dbReference>
<dbReference type="InterPro" id="IPR051083">
    <property type="entry name" value="GrpII_Intron_Splice-Mob/Def"/>
</dbReference>
<evidence type="ECO:0000313" key="2">
    <source>
        <dbReference type="EMBL" id="OHB12001.1"/>
    </source>
</evidence>